<dbReference type="AlphaFoldDB" id="A0A5C7IRP5"/>
<proteinExistence type="predicted"/>
<feature type="compositionally biased region" description="Low complexity" evidence="1">
    <location>
        <begin position="16"/>
        <end position="26"/>
    </location>
</feature>
<evidence type="ECO:0000313" key="2">
    <source>
        <dbReference type="EMBL" id="TXG71012.1"/>
    </source>
</evidence>
<name>A0A5C7IRP5_9ROSI</name>
<reference evidence="3" key="1">
    <citation type="journal article" date="2019" name="Gigascience">
        <title>De novo genome assembly of the endangered Acer yangbiense, a plant species with extremely small populations endemic to Yunnan Province, China.</title>
        <authorList>
            <person name="Yang J."/>
            <person name="Wariss H.M."/>
            <person name="Tao L."/>
            <person name="Zhang R."/>
            <person name="Yun Q."/>
            <person name="Hollingsworth P."/>
            <person name="Dao Z."/>
            <person name="Luo G."/>
            <person name="Guo H."/>
            <person name="Ma Y."/>
            <person name="Sun W."/>
        </authorList>
    </citation>
    <scope>NUCLEOTIDE SEQUENCE [LARGE SCALE GENOMIC DNA]</scope>
    <source>
        <strain evidence="3">cv. Malutang</strain>
    </source>
</reference>
<gene>
    <name evidence="2" type="ORF">EZV62_005947</name>
</gene>
<dbReference type="PANTHER" id="PTHR31270:SF1">
    <property type="entry name" value="GLUTAMINYL-PEPTIDE CYCLOTRANSFERASE"/>
    <property type="match status" value="1"/>
</dbReference>
<keyword evidence="3" id="KW-1185">Reference proteome</keyword>
<dbReference type="PANTHER" id="PTHR31270">
    <property type="entry name" value="GLUTAMINYL-PEPTIDE CYCLOTRANSFERASE"/>
    <property type="match status" value="1"/>
</dbReference>
<dbReference type="Proteomes" id="UP000323000">
    <property type="component" value="Chromosome 2"/>
</dbReference>
<evidence type="ECO:0000256" key="1">
    <source>
        <dbReference type="SAM" id="MobiDB-lite"/>
    </source>
</evidence>
<protein>
    <recommendedName>
        <fullName evidence="4">Glutamine cyclotransferase</fullName>
    </recommendedName>
</protein>
<comment type="caution">
    <text evidence="2">The sequence shown here is derived from an EMBL/GenBank/DDBJ whole genome shotgun (WGS) entry which is preliminary data.</text>
</comment>
<feature type="region of interest" description="Disordered" evidence="1">
    <location>
        <begin position="1"/>
        <end position="31"/>
    </location>
</feature>
<accession>A0A5C7IRP5</accession>
<dbReference type="InterPro" id="IPR007788">
    <property type="entry name" value="QCT"/>
</dbReference>
<sequence>MIKMASKSFKKKPTKRSTSSSSSSSSYMDPSHLSRFSYKKLPPVVLIFVFVCFVSLLVISSSTLSKLAYINKKSNVYGIELVNEFPHDPRAFTQGLLYAGNNTLFESTGLNGRSSVRRVALETGEVEEIKTMEYAYFGEGLTLLGERLFQVTWLKKTGFIYDRNNLSKVQEFTHQMKDGWGLATDGKVLFGSDGTSTLYQIDPQTFKVTRQNIVKYKGHEIQYLNELEFINGEVWANVWQTDCIARISHKDGMVLGWILLPHLREGLIAAGNNGIDVLNGIAWDGDKKRLFVTGKLWPKLYEIKVHPVKEQIDDSLIERFCLLGAHNF</sequence>
<dbReference type="Pfam" id="PF05096">
    <property type="entry name" value="Glu_cyclase_2"/>
    <property type="match status" value="1"/>
</dbReference>
<evidence type="ECO:0000313" key="3">
    <source>
        <dbReference type="Proteomes" id="UP000323000"/>
    </source>
</evidence>
<dbReference type="SUPFAM" id="SSF50969">
    <property type="entry name" value="YVTN repeat-like/Quinoprotein amine dehydrogenase"/>
    <property type="match status" value="1"/>
</dbReference>
<dbReference type="GO" id="GO:0016603">
    <property type="term" value="F:glutaminyl-peptide cyclotransferase activity"/>
    <property type="evidence" value="ECO:0007669"/>
    <property type="project" value="InterPro"/>
</dbReference>
<organism evidence="2 3">
    <name type="scientific">Acer yangbiense</name>
    <dbReference type="NCBI Taxonomy" id="1000413"/>
    <lineage>
        <taxon>Eukaryota</taxon>
        <taxon>Viridiplantae</taxon>
        <taxon>Streptophyta</taxon>
        <taxon>Embryophyta</taxon>
        <taxon>Tracheophyta</taxon>
        <taxon>Spermatophyta</taxon>
        <taxon>Magnoliopsida</taxon>
        <taxon>eudicotyledons</taxon>
        <taxon>Gunneridae</taxon>
        <taxon>Pentapetalae</taxon>
        <taxon>rosids</taxon>
        <taxon>malvids</taxon>
        <taxon>Sapindales</taxon>
        <taxon>Sapindaceae</taxon>
        <taxon>Hippocastanoideae</taxon>
        <taxon>Acereae</taxon>
        <taxon>Acer</taxon>
    </lineage>
</organism>
<dbReference type="OrthoDB" id="409395at2759"/>
<dbReference type="EMBL" id="VAHF01000002">
    <property type="protein sequence ID" value="TXG71012.1"/>
    <property type="molecule type" value="Genomic_DNA"/>
</dbReference>
<evidence type="ECO:0008006" key="4">
    <source>
        <dbReference type="Google" id="ProtNLM"/>
    </source>
</evidence>
<dbReference type="InterPro" id="IPR011044">
    <property type="entry name" value="Quino_amine_DH_bsu"/>
</dbReference>